<organism evidence="3 4">
    <name type="scientific">Neisseria canis</name>
    <dbReference type="NCBI Taxonomy" id="493"/>
    <lineage>
        <taxon>Bacteria</taxon>
        <taxon>Pseudomonadati</taxon>
        <taxon>Pseudomonadota</taxon>
        <taxon>Betaproteobacteria</taxon>
        <taxon>Neisseriales</taxon>
        <taxon>Neisseriaceae</taxon>
        <taxon>Neisseria</taxon>
    </lineage>
</organism>
<dbReference type="Pfam" id="PF14415">
    <property type="entry name" value="DUF4424"/>
    <property type="match status" value="1"/>
</dbReference>
<dbReference type="STRING" id="493.BWD07_05515"/>
<feature type="chain" id="PRO_5030037516" description="DUF4424 domain-containing protein" evidence="1">
    <location>
        <begin position="20"/>
        <end position="326"/>
    </location>
</feature>
<feature type="signal peptide" evidence="1">
    <location>
        <begin position="1"/>
        <end position="19"/>
    </location>
</feature>
<sequence>MRIRLLLAASLMTPLIGQANDSSSFIGTGGIEYLKNPHISMLSEDLYISKQQIRVAYQLKNQSKQDIHETILFPLPILERFYDSDFADTAALVKSFKVQVNGQNLQPDIHVRAFMHPHTPQGAKTGKPVDVTESLKKCGFSDTELMAPWTEHPPNLQLYEKLSRCDNPKIRKLTAARNPQEDTSEISPWASQIIYSWRQTFKAGSITEVKHQYTPLVGSSVHFDARKNKENAFYTSYCIDDNFRRKMKAGGKNYPAHRALSYILTTGANWAGPIGRFTLTIERDPNELVSLCWDKSLKKVGANHFRAVKHHFTPTRDLDIIFAEGI</sequence>
<dbReference type="Gene3D" id="2.60.40.3680">
    <property type="match status" value="1"/>
</dbReference>
<keyword evidence="4" id="KW-1185">Reference proteome</keyword>
<dbReference type="Proteomes" id="UP000279284">
    <property type="component" value="Chromosome"/>
</dbReference>
<name>A0A1X3CXK8_9NEIS</name>
<proteinExistence type="predicted"/>
<reference evidence="3 4" key="1">
    <citation type="submission" date="2018-12" db="EMBL/GenBank/DDBJ databases">
        <authorList>
            <consortium name="Pathogen Informatics"/>
        </authorList>
    </citation>
    <scope>NUCLEOTIDE SEQUENCE [LARGE SCALE GENOMIC DNA]</scope>
    <source>
        <strain evidence="3 4">NCTC10296</strain>
    </source>
</reference>
<dbReference type="OrthoDB" id="7299818at2"/>
<accession>A0A1X3CXK8</accession>
<gene>
    <name evidence="3" type="ORF">NCTC10296_00130</name>
</gene>
<feature type="domain" description="DUF4424" evidence="2">
    <location>
        <begin position="19"/>
        <end position="320"/>
    </location>
</feature>
<dbReference type="KEGG" id="nci:NCTC10296_00130"/>
<dbReference type="EMBL" id="LR134313">
    <property type="protein sequence ID" value="VEE99025.1"/>
    <property type="molecule type" value="Genomic_DNA"/>
</dbReference>
<keyword evidence="1" id="KW-0732">Signal</keyword>
<protein>
    <recommendedName>
        <fullName evidence="2">DUF4424 domain-containing protein</fullName>
    </recommendedName>
</protein>
<evidence type="ECO:0000313" key="4">
    <source>
        <dbReference type="Proteomes" id="UP000279284"/>
    </source>
</evidence>
<dbReference type="AlphaFoldDB" id="A0A1X3CXK8"/>
<evidence type="ECO:0000256" key="1">
    <source>
        <dbReference type="SAM" id="SignalP"/>
    </source>
</evidence>
<evidence type="ECO:0000313" key="3">
    <source>
        <dbReference type="EMBL" id="VEE99025.1"/>
    </source>
</evidence>
<dbReference type="InterPro" id="IPR025538">
    <property type="entry name" value="DUF4424"/>
</dbReference>
<evidence type="ECO:0000259" key="2">
    <source>
        <dbReference type="Pfam" id="PF14415"/>
    </source>
</evidence>